<sequence length="166" mass="18772">MSLTVSGQDRPHANGWTVSARGPATFKRVTHLAFRRRGGDTWFAGDVDDEACHADSAGRWWWVICPAVPGAEVAHRLDHEVKGIRRKEYDRLRRAEEAVYWPAWRAMYHRESADLLAHGRTHAPLTAAEQEHLVARAHAYAHARVRSAEGRAGREWTPGRVYNFGA</sequence>
<organism evidence="1 2">
    <name type="scientific">Vanrija albida</name>
    <dbReference type="NCBI Taxonomy" id="181172"/>
    <lineage>
        <taxon>Eukaryota</taxon>
        <taxon>Fungi</taxon>
        <taxon>Dikarya</taxon>
        <taxon>Basidiomycota</taxon>
        <taxon>Agaricomycotina</taxon>
        <taxon>Tremellomycetes</taxon>
        <taxon>Trichosporonales</taxon>
        <taxon>Trichosporonaceae</taxon>
        <taxon>Vanrija</taxon>
    </lineage>
</organism>
<protein>
    <submittedName>
        <fullName evidence="1">Uncharacterized protein</fullName>
    </submittedName>
</protein>
<evidence type="ECO:0000313" key="2">
    <source>
        <dbReference type="Proteomes" id="UP001565368"/>
    </source>
</evidence>
<dbReference type="GeneID" id="95987036"/>
<gene>
    <name evidence="1" type="ORF">Q8F55_005993</name>
</gene>
<evidence type="ECO:0000313" key="1">
    <source>
        <dbReference type="EMBL" id="KAL1409163.1"/>
    </source>
</evidence>
<accession>A0ABR3Q340</accession>
<comment type="caution">
    <text evidence="1">The sequence shown here is derived from an EMBL/GenBank/DDBJ whole genome shotgun (WGS) entry which is preliminary data.</text>
</comment>
<reference evidence="1 2" key="1">
    <citation type="submission" date="2023-08" db="EMBL/GenBank/DDBJ databases">
        <title>Annotated Genome Sequence of Vanrija albida AlHP1.</title>
        <authorList>
            <person name="Herzog R."/>
        </authorList>
    </citation>
    <scope>NUCLEOTIDE SEQUENCE [LARGE SCALE GENOMIC DNA]</scope>
    <source>
        <strain evidence="1 2">AlHP1</strain>
    </source>
</reference>
<name>A0ABR3Q340_9TREE</name>
<dbReference type="RefSeq" id="XP_069209107.1">
    <property type="nucleotide sequence ID" value="XM_069354465.1"/>
</dbReference>
<dbReference type="EMBL" id="JBBXJM010000004">
    <property type="protein sequence ID" value="KAL1409163.1"/>
    <property type="molecule type" value="Genomic_DNA"/>
</dbReference>
<dbReference type="Proteomes" id="UP001565368">
    <property type="component" value="Unassembled WGS sequence"/>
</dbReference>
<proteinExistence type="predicted"/>
<keyword evidence="2" id="KW-1185">Reference proteome</keyword>